<dbReference type="RefSeq" id="WP_066495487.1">
    <property type="nucleotide sequence ID" value="NZ_BJMO01000012.1"/>
</dbReference>
<dbReference type="PROSITE" id="PS51257">
    <property type="entry name" value="PROKAR_LIPOPROTEIN"/>
    <property type="match status" value="1"/>
</dbReference>
<accession>A0A126ZY21</accession>
<name>A0A126ZY21_9MICC</name>
<protein>
    <submittedName>
        <fullName evidence="2">Putative lipoprotein</fullName>
    </submittedName>
</protein>
<evidence type="ECO:0000256" key="1">
    <source>
        <dbReference type="SAM" id="SignalP"/>
    </source>
</evidence>
<feature type="signal peptide" evidence="1">
    <location>
        <begin position="1"/>
        <end position="20"/>
    </location>
</feature>
<sequence precursor="true">MKRGLLATALAATMLLTACGGDGRLSVQESCKLLSNDQFKPTGNQVQQAKAVADHYADLAKKVDPSIGTIIQGMADLQKKVADSSTAVATPEQQKQFTDALNSIGKVCPN</sequence>
<dbReference type="Proteomes" id="UP000070134">
    <property type="component" value="Chromosome"/>
</dbReference>
<dbReference type="AlphaFoldDB" id="A0A126ZY21"/>
<feature type="chain" id="PRO_5007445463" evidence="1">
    <location>
        <begin position="21"/>
        <end position="110"/>
    </location>
</feature>
<keyword evidence="2" id="KW-0449">Lipoprotein</keyword>
<organism evidence="2 3">
    <name type="scientific">Sinomonas atrocyanea</name>
    <dbReference type="NCBI Taxonomy" id="37927"/>
    <lineage>
        <taxon>Bacteria</taxon>
        <taxon>Bacillati</taxon>
        <taxon>Actinomycetota</taxon>
        <taxon>Actinomycetes</taxon>
        <taxon>Micrococcales</taxon>
        <taxon>Micrococcaceae</taxon>
        <taxon>Sinomonas</taxon>
    </lineage>
</organism>
<dbReference type="STRING" id="37927.SA2016_0781"/>
<proteinExistence type="predicted"/>
<evidence type="ECO:0000313" key="3">
    <source>
        <dbReference type="Proteomes" id="UP000070134"/>
    </source>
</evidence>
<evidence type="ECO:0000313" key="2">
    <source>
        <dbReference type="EMBL" id="AMM31471.1"/>
    </source>
</evidence>
<keyword evidence="3" id="KW-1185">Reference proteome</keyword>
<gene>
    <name evidence="2" type="ORF">SA2016_0781</name>
</gene>
<reference evidence="2 3" key="1">
    <citation type="submission" date="2016-02" db="EMBL/GenBank/DDBJ databases">
        <title>Complete genome of Sinomonas atrocyanea KCTC 3377.</title>
        <authorList>
            <person name="Kim K.M."/>
        </authorList>
    </citation>
    <scope>NUCLEOTIDE SEQUENCE [LARGE SCALE GENOMIC DNA]</scope>
    <source>
        <strain evidence="2 3">KCTC 3377</strain>
    </source>
</reference>
<dbReference type="EMBL" id="CP014518">
    <property type="protein sequence ID" value="AMM31471.1"/>
    <property type="molecule type" value="Genomic_DNA"/>
</dbReference>
<dbReference type="KEGG" id="satk:SA2016_0781"/>
<dbReference type="OrthoDB" id="4945043at2"/>
<keyword evidence="1" id="KW-0732">Signal</keyword>